<dbReference type="Gene3D" id="2.20.70.10">
    <property type="match status" value="1"/>
</dbReference>
<dbReference type="SUPFAM" id="SSF51045">
    <property type="entry name" value="WW domain"/>
    <property type="match status" value="1"/>
</dbReference>
<dbReference type="GeneID" id="19010868"/>
<dbReference type="Pfam" id="PF00397">
    <property type="entry name" value="WW"/>
    <property type="match status" value="1"/>
</dbReference>
<organism evidence="3 4">
    <name type="scientific">Bathycoccus prasinos</name>
    <dbReference type="NCBI Taxonomy" id="41875"/>
    <lineage>
        <taxon>Eukaryota</taxon>
        <taxon>Viridiplantae</taxon>
        <taxon>Chlorophyta</taxon>
        <taxon>Mamiellophyceae</taxon>
        <taxon>Mamiellales</taxon>
        <taxon>Bathycoccaceae</taxon>
        <taxon>Bathycoccus</taxon>
    </lineage>
</organism>
<dbReference type="PROSITE" id="PS50020">
    <property type="entry name" value="WW_DOMAIN_2"/>
    <property type="match status" value="1"/>
</dbReference>
<evidence type="ECO:0000256" key="1">
    <source>
        <dbReference type="SAM" id="SignalP"/>
    </source>
</evidence>
<dbReference type="PROSITE" id="PS01159">
    <property type="entry name" value="WW_DOMAIN_1"/>
    <property type="match status" value="1"/>
</dbReference>
<dbReference type="InterPro" id="IPR036020">
    <property type="entry name" value="WW_dom_sf"/>
</dbReference>
<keyword evidence="1" id="KW-0732">Signal</keyword>
<evidence type="ECO:0000259" key="2">
    <source>
        <dbReference type="PROSITE" id="PS50020"/>
    </source>
</evidence>
<dbReference type="EMBL" id="FO082261">
    <property type="protein sequence ID" value="CCO20638.1"/>
    <property type="molecule type" value="Genomic_DNA"/>
</dbReference>
<sequence>MNRSTLLTFVFAIVAIVIGLASAREAQYFYNSVSGEATWTDPLIAPWIDEETGKKYWTTADGTATWESPGNWKEEWSTEHKMPFYVNKKTSESTWDLPEELAWERVNHEVEDTL</sequence>
<dbReference type="eggNOG" id="ENOG502R8P8">
    <property type="taxonomic scope" value="Eukaryota"/>
</dbReference>
<keyword evidence="4" id="KW-1185">Reference proteome</keyword>
<dbReference type="Proteomes" id="UP000198341">
    <property type="component" value="Chromosome 18"/>
</dbReference>
<name>K8FDN8_9CHLO</name>
<dbReference type="OrthoDB" id="187617at2759"/>
<feature type="signal peptide" evidence="1">
    <location>
        <begin position="1"/>
        <end position="23"/>
    </location>
</feature>
<protein>
    <recommendedName>
        <fullName evidence="2">WW domain-containing protein</fullName>
    </recommendedName>
</protein>
<dbReference type="SMART" id="SM00456">
    <property type="entry name" value="WW"/>
    <property type="match status" value="1"/>
</dbReference>
<dbReference type="RefSeq" id="XP_007508147.1">
    <property type="nucleotide sequence ID" value="XM_007508085.1"/>
</dbReference>
<evidence type="ECO:0000313" key="3">
    <source>
        <dbReference type="EMBL" id="CCO20638.1"/>
    </source>
</evidence>
<accession>K8FDN8</accession>
<feature type="chain" id="PRO_5003917586" description="WW domain-containing protein" evidence="1">
    <location>
        <begin position="24"/>
        <end position="114"/>
    </location>
</feature>
<reference evidence="3 4" key="1">
    <citation type="submission" date="2011-10" db="EMBL/GenBank/DDBJ databases">
        <authorList>
            <person name="Genoscope - CEA"/>
        </authorList>
    </citation>
    <scope>NUCLEOTIDE SEQUENCE [LARGE SCALE GENOMIC DNA]</scope>
    <source>
        <strain evidence="3 4">RCC 1105</strain>
    </source>
</reference>
<proteinExistence type="predicted"/>
<feature type="domain" description="WW" evidence="2">
    <location>
        <begin position="66"/>
        <end position="100"/>
    </location>
</feature>
<dbReference type="InterPro" id="IPR001202">
    <property type="entry name" value="WW_dom"/>
</dbReference>
<evidence type="ECO:0000313" key="4">
    <source>
        <dbReference type="Proteomes" id="UP000198341"/>
    </source>
</evidence>
<gene>
    <name evidence="3" type="ordered locus">Bathy18g00990</name>
</gene>
<dbReference type="AlphaFoldDB" id="K8FDN8"/>
<dbReference type="CDD" id="cd00201">
    <property type="entry name" value="WW"/>
    <property type="match status" value="1"/>
</dbReference>
<dbReference type="KEGG" id="bpg:Bathy18g00990"/>